<dbReference type="RefSeq" id="WP_413281143.1">
    <property type="nucleotide sequence ID" value="NZ_JBHFNT010000279.1"/>
</dbReference>
<name>A0ABV4WVH1_9CYAN</name>
<reference evidence="8 9" key="1">
    <citation type="submission" date="2024-09" db="EMBL/GenBank/DDBJ databases">
        <title>Floridaenema gen nov. (Aerosakkonemataceae, Aerosakkonematales ord. nov., Cyanobacteria) from benthic tropical and subtropical fresh waters, with the description of four new species.</title>
        <authorList>
            <person name="Moretto J.A."/>
            <person name="Berthold D.E."/>
            <person name="Lefler F.W."/>
            <person name="Huang I.-S."/>
            <person name="Laughinghouse H. IV."/>
        </authorList>
    </citation>
    <scope>NUCLEOTIDE SEQUENCE [LARGE SCALE GENOMIC DNA]</scope>
    <source>
        <strain evidence="8 9">BLCC-F167</strain>
    </source>
</reference>
<feature type="transmembrane region" description="Helical" evidence="7">
    <location>
        <begin position="120"/>
        <end position="142"/>
    </location>
</feature>
<proteinExistence type="inferred from homology"/>
<evidence type="ECO:0000313" key="8">
    <source>
        <dbReference type="EMBL" id="MFB2838847.1"/>
    </source>
</evidence>
<evidence type="ECO:0000256" key="6">
    <source>
        <dbReference type="ARBA" id="ARBA00023136"/>
    </source>
</evidence>
<keyword evidence="6 7" id="KW-0472">Membrane</keyword>
<feature type="transmembrane region" description="Helical" evidence="7">
    <location>
        <begin position="40"/>
        <end position="67"/>
    </location>
</feature>
<comment type="similarity">
    <text evidence="2 7">Belongs to the UPF0056 (MarC) family.</text>
</comment>
<comment type="caution">
    <text evidence="7">Lacks conserved residue(s) required for the propagation of feature annotation.</text>
</comment>
<evidence type="ECO:0000256" key="7">
    <source>
        <dbReference type="RuleBase" id="RU362048"/>
    </source>
</evidence>
<feature type="transmembrane region" description="Helical" evidence="7">
    <location>
        <begin position="193"/>
        <end position="215"/>
    </location>
</feature>
<gene>
    <name evidence="8" type="ORF">ACE1CA_30535</name>
</gene>
<dbReference type="PANTHER" id="PTHR33508:SF1">
    <property type="entry name" value="UPF0056 MEMBRANE PROTEIN YHCE"/>
    <property type="match status" value="1"/>
</dbReference>
<evidence type="ECO:0000313" key="9">
    <source>
        <dbReference type="Proteomes" id="UP001576780"/>
    </source>
</evidence>
<evidence type="ECO:0000256" key="4">
    <source>
        <dbReference type="ARBA" id="ARBA00022692"/>
    </source>
</evidence>
<accession>A0ABV4WVH1</accession>
<feature type="transmembrane region" description="Helical" evidence="7">
    <location>
        <begin position="74"/>
        <end position="91"/>
    </location>
</feature>
<dbReference type="Pfam" id="PF01914">
    <property type="entry name" value="MarC"/>
    <property type="match status" value="1"/>
</dbReference>
<keyword evidence="9" id="KW-1185">Reference proteome</keyword>
<comment type="subcellular location">
    <subcellularLocation>
        <location evidence="1 7">Cell membrane</location>
        <topology evidence="1 7">Multi-pass membrane protein</topology>
    </subcellularLocation>
</comment>
<protein>
    <recommendedName>
        <fullName evidence="7">UPF0056 membrane protein</fullName>
    </recommendedName>
</protein>
<dbReference type="EMBL" id="JBHFNT010000279">
    <property type="protein sequence ID" value="MFB2838847.1"/>
    <property type="molecule type" value="Genomic_DNA"/>
</dbReference>
<evidence type="ECO:0000256" key="2">
    <source>
        <dbReference type="ARBA" id="ARBA00009784"/>
    </source>
</evidence>
<evidence type="ECO:0000256" key="3">
    <source>
        <dbReference type="ARBA" id="ARBA00022475"/>
    </source>
</evidence>
<evidence type="ECO:0000256" key="5">
    <source>
        <dbReference type="ARBA" id="ARBA00022989"/>
    </source>
</evidence>
<dbReference type="Proteomes" id="UP001576780">
    <property type="component" value="Unassembled WGS sequence"/>
</dbReference>
<keyword evidence="5 7" id="KW-1133">Transmembrane helix</keyword>
<dbReference type="InterPro" id="IPR002771">
    <property type="entry name" value="Multi_antbiot-R_MarC"/>
</dbReference>
<evidence type="ECO:0000256" key="1">
    <source>
        <dbReference type="ARBA" id="ARBA00004651"/>
    </source>
</evidence>
<dbReference type="PANTHER" id="PTHR33508">
    <property type="entry name" value="UPF0056 MEMBRANE PROTEIN YHCE"/>
    <property type="match status" value="1"/>
</dbReference>
<comment type="caution">
    <text evidence="8">The sequence shown here is derived from an EMBL/GenBank/DDBJ whole genome shotgun (WGS) entry which is preliminary data.</text>
</comment>
<keyword evidence="4 7" id="KW-0812">Transmembrane</keyword>
<keyword evidence="3" id="KW-1003">Cell membrane</keyword>
<organism evidence="8 9">
    <name type="scientific">Floridaenema evergladense BLCC-F167</name>
    <dbReference type="NCBI Taxonomy" id="3153639"/>
    <lineage>
        <taxon>Bacteria</taxon>
        <taxon>Bacillati</taxon>
        <taxon>Cyanobacteriota</taxon>
        <taxon>Cyanophyceae</taxon>
        <taxon>Oscillatoriophycideae</taxon>
        <taxon>Aerosakkonematales</taxon>
        <taxon>Aerosakkonemataceae</taxon>
        <taxon>Floridanema</taxon>
        <taxon>Floridanema evergladense</taxon>
    </lineage>
</organism>
<feature type="transmembrane region" description="Helical" evidence="7">
    <location>
        <begin position="154"/>
        <end position="173"/>
    </location>
</feature>
<sequence length="223" mass="23833">MDKQLLSTFAASLFALLNPLGILPVFISYTAKESKAVQKWLAVLLSLTVLGLLLLFLFTGSALLKFFGITLDSFRIAGGILLLLIGINLVTGEQKSKPQDAANQDNQSDFQEAESVYRKIVIPLAMPLLVGPGVIANVILYANEAQAKKGGFQIIELAGVCIFISSIVCAILLSGRWLQKILGNVGLSIATRILGLLVASIGVQFVVIGLTNVIVKTIAPQLR</sequence>
<dbReference type="NCBIfam" id="TIGR00427">
    <property type="entry name" value="NAAT family transporter"/>
    <property type="match status" value="1"/>
</dbReference>